<dbReference type="AlphaFoldDB" id="A0A1B8HQH0"/>
<evidence type="ECO:0000313" key="3">
    <source>
        <dbReference type="EMBL" id="OBU11588.1"/>
    </source>
</evidence>
<dbReference type="SUPFAM" id="SSF53335">
    <property type="entry name" value="S-adenosyl-L-methionine-dependent methyltransferases"/>
    <property type="match status" value="1"/>
</dbReference>
<dbReference type="FunFam" id="3.40.50.1820:FF:000201">
    <property type="entry name" value="Alpha/beta fold hydrolase"/>
    <property type="match status" value="1"/>
</dbReference>
<proteinExistence type="predicted"/>
<dbReference type="Pfam" id="PF12146">
    <property type="entry name" value="Hydrolase_4"/>
    <property type="match status" value="1"/>
</dbReference>
<dbReference type="Pfam" id="PF12147">
    <property type="entry name" value="Methyltransf_20"/>
    <property type="match status" value="1"/>
</dbReference>
<comment type="caution">
    <text evidence="3">The sequence shown here is derived from an EMBL/GenBank/DDBJ whole genome shotgun (WGS) entry which is preliminary data.</text>
</comment>
<protein>
    <recommendedName>
        <fullName evidence="5">Alpha/beta fold hydrolase</fullName>
    </recommendedName>
</protein>
<dbReference type="PANTHER" id="PTHR11614">
    <property type="entry name" value="PHOSPHOLIPASE-RELATED"/>
    <property type="match status" value="1"/>
</dbReference>
<dbReference type="RefSeq" id="WP_067420973.1">
    <property type="nucleotide sequence ID" value="NZ_LZEX01000001.1"/>
</dbReference>
<evidence type="ECO:0008006" key="5">
    <source>
        <dbReference type="Google" id="ProtNLM"/>
    </source>
</evidence>
<gene>
    <name evidence="3" type="ORF">AYY17_02385</name>
</gene>
<dbReference type="STRING" id="368603.AYY16_05930"/>
<dbReference type="SUPFAM" id="SSF53474">
    <property type="entry name" value="alpha/beta-Hydrolases"/>
    <property type="match status" value="1"/>
</dbReference>
<dbReference type="Proteomes" id="UP000092247">
    <property type="component" value="Unassembled WGS sequence"/>
</dbReference>
<organism evidence="3 4">
    <name type="scientific">Morganella psychrotolerans</name>
    <dbReference type="NCBI Taxonomy" id="368603"/>
    <lineage>
        <taxon>Bacteria</taxon>
        <taxon>Pseudomonadati</taxon>
        <taxon>Pseudomonadota</taxon>
        <taxon>Gammaproteobacteria</taxon>
        <taxon>Enterobacterales</taxon>
        <taxon>Morganellaceae</taxon>
        <taxon>Morganella</taxon>
    </lineage>
</organism>
<dbReference type="Gene3D" id="3.40.50.1820">
    <property type="entry name" value="alpha/beta hydrolase"/>
    <property type="match status" value="1"/>
</dbReference>
<feature type="domain" description="Methyltransferase" evidence="2">
    <location>
        <begin position="280"/>
        <end position="587"/>
    </location>
</feature>
<feature type="domain" description="Serine aminopeptidase S33" evidence="1">
    <location>
        <begin position="39"/>
        <end position="272"/>
    </location>
</feature>
<sequence length="588" mass="66429">MSLSSDYPTQRESIESQFSTSDQQRLFFRYWPSATGENKAIVLFHRGHEHSGRVAHLADELDLPDFAVFAWDARGHGRNDGPRGYSPSMGTSINDINEFIKFISAEYAIPVENMIVLGQSVGAVTLTGWVHDFAPKIRGLVLASPAFKVKLYVPFARSGLALMQKIRGLFYVNSYVKAKFLTHDPQRIASFERDPLITRPIAVNILLELYKTADRLVADAATITVPTQLFISGSDHVVHHKPQYQFYERLNTPIKEKHILPGFYHDTLGEKDRHIPIAEIRRFITTLFEEPRYQHDYSHEDVCSAGADAYRELQVPLPDYCPKNLGYKLLSKAMSTLGKASEGVSIGYDKGFDSGSTLDYVYRNQAQGKGIFGRIVDRQYLNSIGWQGIRQRKVNIEKILRRTIRTLQESGTPVRIMDIAAGQGRYIFDAINDYSNIESVLLRDYSTVNVEQGRLQIKERFLEDKIRFEEGNAFDTADLASVTPKPTLGVVSGLYELFSDNNLLRDSLAGLAQAIESGGYLVYTCQPWHPQVEMIARVLPSHQGGKAWVMRCRSQGEMDELVDNAGFEKLDQLIDNWGIFSVSVAKRR</sequence>
<evidence type="ECO:0000313" key="4">
    <source>
        <dbReference type="Proteomes" id="UP000092247"/>
    </source>
</evidence>
<dbReference type="Gene3D" id="3.40.50.150">
    <property type="entry name" value="Vaccinia Virus protein VP39"/>
    <property type="match status" value="1"/>
</dbReference>
<reference evidence="3 4" key="1">
    <citation type="submission" date="2016-06" db="EMBL/GenBank/DDBJ databases">
        <authorList>
            <person name="Kjaerup R.B."/>
            <person name="Dalgaard T.S."/>
            <person name="Juul-Madsen H.R."/>
        </authorList>
    </citation>
    <scope>NUCLEOTIDE SEQUENCE [LARGE SCALE GENOMIC DNA]</scope>
    <source>
        <strain evidence="3 4">GCSL-Mp3</strain>
    </source>
</reference>
<name>A0A1B8HQH0_9GAMM</name>
<dbReference type="InterPro" id="IPR029063">
    <property type="entry name" value="SAM-dependent_MTases_sf"/>
</dbReference>
<dbReference type="InterPro" id="IPR022742">
    <property type="entry name" value="Hydrolase_4"/>
</dbReference>
<dbReference type="InterPro" id="IPR029058">
    <property type="entry name" value="AB_hydrolase_fold"/>
</dbReference>
<evidence type="ECO:0000259" key="1">
    <source>
        <dbReference type="Pfam" id="PF12146"/>
    </source>
</evidence>
<accession>A0A1B8HQH0</accession>
<evidence type="ECO:0000259" key="2">
    <source>
        <dbReference type="Pfam" id="PF12147"/>
    </source>
</evidence>
<dbReference type="InterPro" id="IPR022744">
    <property type="entry name" value="MeTrfase_dom_put"/>
</dbReference>
<dbReference type="EMBL" id="LZEX01000001">
    <property type="protein sequence ID" value="OBU11588.1"/>
    <property type="molecule type" value="Genomic_DNA"/>
</dbReference>
<dbReference type="InterPro" id="IPR051044">
    <property type="entry name" value="MAG_DAG_Lipase"/>
</dbReference>